<dbReference type="PANTHER" id="PTHR33442">
    <property type="entry name" value="TRANS-3-HYDROXY-L-PROLINE DEHYDRATASE"/>
    <property type="match status" value="1"/>
</dbReference>
<evidence type="ECO:0000256" key="1">
    <source>
        <dbReference type="ARBA" id="ARBA00007529"/>
    </source>
</evidence>
<feature type="active site" description="Proton acceptor" evidence="2">
    <location>
        <position position="91"/>
    </location>
</feature>
<evidence type="ECO:0000256" key="2">
    <source>
        <dbReference type="PIRSR" id="PIRSR029792-1"/>
    </source>
</evidence>
<proteinExistence type="inferred from homology"/>
<organism evidence="3 4">
    <name type="scientific">Rhodalgimonas zhirmunskyi</name>
    <dbReference type="NCBI Taxonomy" id="2964767"/>
    <lineage>
        <taxon>Bacteria</taxon>
        <taxon>Pseudomonadati</taxon>
        <taxon>Pseudomonadota</taxon>
        <taxon>Alphaproteobacteria</taxon>
        <taxon>Rhodobacterales</taxon>
        <taxon>Roseobacteraceae</taxon>
        <taxon>Rhodalgimonas</taxon>
    </lineage>
</organism>
<evidence type="ECO:0000313" key="3">
    <source>
        <dbReference type="EMBL" id="MDQ2094803.1"/>
    </source>
</evidence>
<dbReference type="GO" id="GO:0047580">
    <property type="term" value="F:4-hydroxyproline epimerase activity"/>
    <property type="evidence" value="ECO:0007669"/>
    <property type="project" value="TreeGrafter"/>
</dbReference>
<sequence>MQITRMITAVDAHAGGEPGRVITAGLPPIPGASVYEKMRWLEANDDGLRRLMLREPRGYPALCCNALVAPSDPRADIGLIIMEQTEYPPMSGSNTICTVTVLLETGILPMVEPVTTLTLETPAGLIAVEAKCAGGKVRAVRFENVPAFALHLDAEIDVPGHGRARVDIAWGGMFYVIADAAQFGLAITPDAGGDLVRLSEALRHAAAEQLPVAHPDNPGLTGPTISQLTGPPTAPGAHGKNAVTVSSGVFDPARPHLLTGVLDRSPCGTGTCARMAVLHARGELGVGQDYVHEGPLGTTFTGRILRETTVGPNRAIVPTLEGQGWITGTANYMLDPSDPFPEGFTASDLWGPSGA</sequence>
<keyword evidence="4" id="KW-1185">Reference proteome</keyword>
<dbReference type="AlphaFoldDB" id="A0AAJ1UC46"/>
<dbReference type="InterPro" id="IPR008794">
    <property type="entry name" value="Pro_racemase_fam"/>
</dbReference>
<dbReference type="Pfam" id="PF05544">
    <property type="entry name" value="Pro_racemase"/>
    <property type="match status" value="1"/>
</dbReference>
<accession>A0AAJ1UC46</accession>
<dbReference type="SUPFAM" id="SSF54506">
    <property type="entry name" value="Diaminopimelate epimerase-like"/>
    <property type="match status" value="1"/>
</dbReference>
<gene>
    <name evidence="3" type="ORF">NOI20_11830</name>
</gene>
<evidence type="ECO:0000313" key="4">
    <source>
        <dbReference type="Proteomes" id="UP001227162"/>
    </source>
</evidence>
<dbReference type="Proteomes" id="UP001227162">
    <property type="component" value="Unassembled WGS sequence"/>
</dbReference>
<dbReference type="Gene3D" id="3.10.310.10">
    <property type="entry name" value="Diaminopimelate Epimerase, Chain A, domain 1"/>
    <property type="match status" value="2"/>
</dbReference>
<reference evidence="3" key="2">
    <citation type="submission" date="2023-04" db="EMBL/GenBank/DDBJ databases">
        <title>'Rhodoalgimonas zhirmunskyi' gen. nov., isolated from a red alga.</title>
        <authorList>
            <person name="Nedashkovskaya O.I."/>
            <person name="Otstavnykh N.Y."/>
            <person name="Bystritskaya E.P."/>
            <person name="Balabanova L.A."/>
            <person name="Isaeva M.P."/>
        </authorList>
    </citation>
    <scope>NUCLEOTIDE SEQUENCE</scope>
    <source>
        <strain evidence="3">10Alg 79</strain>
    </source>
</reference>
<comment type="caution">
    <text evidence="3">The sequence shown here is derived from an EMBL/GenBank/DDBJ whole genome shotgun (WGS) entry which is preliminary data.</text>
</comment>
<comment type="similarity">
    <text evidence="1">Belongs to the proline racemase family.</text>
</comment>
<protein>
    <submittedName>
        <fullName evidence="3">Proline racemase family protein</fullName>
    </submittedName>
</protein>
<dbReference type="PANTHER" id="PTHR33442:SF5">
    <property type="entry name" value="BIFUNCTIONAL TRANS-3-HYDROXY-L-PROLINE DEHYDRATASE_2-EPIMERASE"/>
    <property type="match status" value="1"/>
</dbReference>
<name>A0AAJ1UC46_9RHOB</name>
<dbReference type="PIRSF" id="PIRSF029792">
    <property type="entry name" value="Pro_racemase"/>
    <property type="match status" value="1"/>
</dbReference>
<feature type="active site" description="Proton donor" evidence="2">
    <location>
        <position position="267"/>
    </location>
</feature>
<dbReference type="EMBL" id="JANFFA010000003">
    <property type="protein sequence ID" value="MDQ2094803.1"/>
    <property type="molecule type" value="Genomic_DNA"/>
</dbReference>
<dbReference type="SFLD" id="SFLDS00028">
    <property type="entry name" value="Proline_Racemase"/>
    <property type="match status" value="1"/>
</dbReference>
<reference evidence="3" key="1">
    <citation type="submission" date="2022-07" db="EMBL/GenBank/DDBJ databases">
        <authorList>
            <person name="Otstavnykh N."/>
            <person name="Isaeva M."/>
            <person name="Bystritskaya E."/>
        </authorList>
    </citation>
    <scope>NUCLEOTIDE SEQUENCE</scope>
    <source>
        <strain evidence="3">10Alg 79</strain>
    </source>
</reference>